<reference evidence="2 3" key="1">
    <citation type="journal article" date="2007" name="Nature">
        <title>The medaka draft genome and insights into vertebrate genome evolution.</title>
        <authorList>
            <person name="Kasahara M."/>
            <person name="Naruse K."/>
            <person name="Sasaki S."/>
            <person name="Nakatani Y."/>
            <person name="Qu W."/>
            <person name="Ahsan B."/>
            <person name="Yamada T."/>
            <person name="Nagayasu Y."/>
            <person name="Doi K."/>
            <person name="Kasai Y."/>
            <person name="Jindo T."/>
            <person name="Kobayashi D."/>
            <person name="Shimada A."/>
            <person name="Toyoda A."/>
            <person name="Kuroki Y."/>
            <person name="Fujiyama A."/>
            <person name="Sasaki T."/>
            <person name="Shimizu A."/>
            <person name="Asakawa S."/>
            <person name="Shimizu N."/>
            <person name="Hashimoto S."/>
            <person name="Yang J."/>
            <person name="Lee Y."/>
            <person name="Matsushima K."/>
            <person name="Sugano S."/>
            <person name="Sakaizumi M."/>
            <person name="Narita T."/>
            <person name="Ohishi K."/>
            <person name="Haga S."/>
            <person name="Ohta F."/>
            <person name="Nomoto H."/>
            <person name="Nogata K."/>
            <person name="Morishita T."/>
            <person name="Endo T."/>
            <person name="Shin-I T."/>
            <person name="Takeda H."/>
            <person name="Morishita S."/>
            <person name="Kohara Y."/>
        </authorList>
    </citation>
    <scope>NUCLEOTIDE SEQUENCE [LARGE SCALE GENOMIC DNA]</scope>
    <source>
        <strain evidence="2 3">Hd-rR</strain>
    </source>
</reference>
<dbReference type="Proteomes" id="UP000001038">
    <property type="component" value="Chromosome 19"/>
</dbReference>
<name>A0A3B3HGI8_ORYLA</name>
<reference evidence="2" key="2">
    <citation type="submission" date="2025-08" db="UniProtKB">
        <authorList>
            <consortium name="Ensembl"/>
        </authorList>
    </citation>
    <scope>IDENTIFICATION</scope>
    <source>
        <strain evidence="2">Hd-rR</strain>
    </source>
</reference>
<dbReference type="InterPro" id="IPR043502">
    <property type="entry name" value="DNA/RNA_pol_sf"/>
</dbReference>
<dbReference type="InParanoid" id="A0A3B3HGI8"/>
<accession>A0A3B3HGI8</accession>
<reference evidence="2" key="3">
    <citation type="submission" date="2025-09" db="UniProtKB">
        <authorList>
            <consortium name="Ensembl"/>
        </authorList>
    </citation>
    <scope>IDENTIFICATION</scope>
    <source>
        <strain evidence="2">Hd-rR</strain>
    </source>
</reference>
<organism evidence="2 3">
    <name type="scientific">Oryzias latipes</name>
    <name type="common">Japanese rice fish</name>
    <name type="synonym">Japanese killifish</name>
    <dbReference type="NCBI Taxonomy" id="8090"/>
    <lineage>
        <taxon>Eukaryota</taxon>
        <taxon>Metazoa</taxon>
        <taxon>Chordata</taxon>
        <taxon>Craniata</taxon>
        <taxon>Vertebrata</taxon>
        <taxon>Euteleostomi</taxon>
        <taxon>Actinopterygii</taxon>
        <taxon>Neopterygii</taxon>
        <taxon>Teleostei</taxon>
        <taxon>Neoteleostei</taxon>
        <taxon>Acanthomorphata</taxon>
        <taxon>Ovalentaria</taxon>
        <taxon>Atherinomorphae</taxon>
        <taxon>Beloniformes</taxon>
        <taxon>Adrianichthyidae</taxon>
        <taxon>Oryziinae</taxon>
        <taxon>Oryzias</taxon>
    </lineage>
</organism>
<keyword evidence="3" id="KW-1185">Reference proteome</keyword>
<protein>
    <recommendedName>
        <fullName evidence="1">Reverse transcriptase/retrotransposon-derived protein RNase H-like domain-containing protein</fullName>
    </recommendedName>
</protein>
<dbReference type="GeneTree" id="ENSGT01030000235529"/>
<dbReference type="InterPro" id="IPR041577">
    <property type="entry name" value="RT_RNaseH_2"/>
</dbReference>
<dbReference type="InterPro" id="IPR051320">
    <property type="entry name" value="Viral_Replic_Matur_Polypro"/>
</dbReference>
<feature type="domain" description="Reverse transcriptase/retrotransposon-derived protein RNase H-like" evidence="1">
    <location>
        <begin position="25"/>
        <end position="106"/>
    </location>
</feature>
<dbReference type="SUPFAM" id="SSF56672">
    <property type="entry name" value="DNA/RNA polymerases"/>
    <property type="match status" value="1"/>
</dbReference>
<sequence>MWTLSGALWVPLDKTLKQISQLKCHLQCIEQLKSALSSVLSLKLPDYSEPFHLFCDIKDGHMTAVLSQKHGVAFRPLCYYSKKLDNVTLGLPPCVQSVVAAAEAVLASAEIVLFIKDLCTRHLLLWSGLVLV</sequence>
<evidence type="ECO:0000313" key="2">
    <source>
        <dbReference type="Ensembl" id="ENSORLP00000030393.1"/>
    </source>
</evidence>
<evidence type="ECO:0000313" key="3">
    <source>
        <dbReference type="Proteomes" id="UP000001038"/>
    </source>
</evidence>
<proteinExistence type="predicted"/>
<dbReference type="PANTHER" id="PTHR33064">
    <property type="entry name" value="POL PROTEIN"/>
    <property type="match status" value="1"/>
</dbReference>
<dbReference type="Gene3D" id="3.10.20.370">
    <property type="match status" value="1"/>
</dbReference>
<dbReference type="AlphaFoldDB" id="A0A3B3HGI8"/>
<dbReference type="Pfam" id="PF17919">
    <property type="entry name" value="RT_RNaseH_2"/>
    <property type="match status" value="1"/>
</dbReference>
<dbReference type="Ensembl" id="ENSORLT00000031652.1">
    <property type="protein sequence ID" value="ENSORLP00000030393.1"/>
    <property type="gene ID" value="ENSORLG00000028053.1"/>
</dbReference>
<dbReference type="Bgee" id="ENSORLG00000028053">
    <property type="expression patterns" value="Expressed in testis and 9 other cell types or tissues"/>
</dbReference>
<evidence type="ECO:0000259" key="1">
    <source>
        <dbReference type="Pfam" id="PF17919"/>
    </source>
</evidence>
<dbReference type="PANTHER" id="PTHR33064:SF37">
    <property type="entry name" value="RIBONUCLEASE H"/>
    <property type="match status" value="1"/>
</dbReference>